<dbReference type="InterPro" id="IPR024209">
    <property type="entry name" value="CDIF630_02480-like"/>
</dbReference>
<name>A0A0G3W859_9CLOT</name>
<evidence type="ECO:0000313" key="1">
    <source>
        <dbReference type="EMBL" id="AKL94518.1"/>
    </source>
</evidence>
<proteinExistence type="predicted"/>
<dbReference type="Pfam" id="PF12655">
    <property type="entry name" value="CDIF630_02480-like"/>
    <property type="match status" value="1"/>
</dbReference>
<evidence type="ECO:0008006" key="3">
    <source>
        <dbReference type="Google" id="ProtNLM"/>
    </source>
</evidence>
<dbReference type="PATRIC" id="fig|84022.6.peg.1030"/>
<organism evidence="1 2">
    <name type="scientific">Clostridium aceticum</name>
    <dbReference type="NCBI Taxonomy" id="84022"/>
    <lineage>
        <taxon>Bacteria</taxon>
        <taxon>Bacillati</taxon>
        <taxon>Bacillota</taxon>
        <taxon>Clostridia</taxon>
        <taxon>Eubacteriales</taxon>
        <taxon>Clostridiaceae</taxon>
        <taxon>Clostridium</taxon>
    </lineage>
</organism>
<gene>
    <name evidence="1" type="ORF">CACET_c10150</name>
</gene>
<dbReference type="KEGG" id="cace:CACET_c10150"/>
<reference evidence="1 2" key="1">
    <citation type="submission" date="2014-10" db="EMBL/GenBank/DDBJ databases">
        <title>Genome sequence of Clostridium aceticum DSM 1496.</title>
        <authorList>
            <person name="Poehlein A."/>
            <person name="Schiel-Bengelsdorf B."/>
            <person name="Gottschalk G."/>
            <person name="Duerre P."/>
            <person name="Daniel R."/>
        </authorList>
    </citation>
    <scope>NUCLEOTIDE SEQUENCE [LARGE SCALE GENOMIC DNA]</scope>
    <source>
        <strain evidence="1 2">DSM 1496</strain>
    </source>
</reference>
<dbReference type="EMBL" id="CP009687">
    <property type="protein sequence ID" value="AKL94518.1"/>
    <property type="molecule type" value="Genomic_DNA"/>
</dbReference>
<sequence>MAKNRFKEKHLGRTIEHHTTASLMNMKDLKPVSRVPIPDEVEIKNAKEYVDTNEK</sequence>
<dbReference type="STRING" id="84022.CACET_c10150"/>
<keyword evidence="2" id="KW-1185">Reference proteome</keyword>
<dbReference type="RefSeq" id="WP_082058090.1">
    <property type="nucleotide sequence ID" value="NZ_CP009687.1"/>
</dbReference>
<dbReference type="OrthoDB" id="1708132at2"/>
<accession>A0A0G3W859</accession>
<evidence type="ECO:0000313" key="2">
    <source>
        <dbReference type="Proteomes" id="UP000035704"/>
    </source>
</evidence>
<dbReference type="AlphaFoldDB" id="A0A0G3W859"/>
<protein>
    <recommendedName>
        <fullName evidence="3">DUF3787 domain-containing protein</fullName>
    </recommendedName>
</protein>
<dbReference type="Proteomes" id="UP000035704">
    <property type="component" value="Chromosome"/>
</dbReference>